<dbReference type="GO" id="GO:0005548">
    <property type="term" value="F:phospholipid transporter activity"/>
    <property type="evidence" value="ECO:0007669"/>
    <property type="project" value="TreeGrafter"/>
</dbReference>
<comment type="caution">
    <text evidence="2">The sequence shown here is derived from an EMBL/GenBank/DDBJ whole genome shotgun (WGS) entry which is preliminary data.</text>
</comment>
<dbReference type="PANTHER" id="PTHR30188">
    <property type="entry name" value="ABC TRANSPORTER PERMEASE PROTEIN-RELATED"/>
    <property type="match status" value="1"/>
</dbReference>
<keyword evidence="1" id="KW-0472">Membrane</keyword>
<protein>
    <submittedName>
        <fullName evidence="2">ABC transporter permease</fullName>
    </submittedName>
    <submittedName>
        <fullName evidence="3">Phospholipid/cholesterol/gamma-HCH transport system permease protein</fullName>
    </submittedName>
</protein>
<dbReference type="Proteomes" id="UP000183760">
    <property type="component" value="Unassembled WGS sequence"/>
</dbReference>
<feature type="transmembrane region" description="Helical" evidence="1">
    <location>
        <begin position="93"/>
        <end position="114"/>
    </location>
</feature>
<dbReference type="EMBL" id="FOIB01000007">
    <property type="protein sequence ID" value="SEU27439.1"/>
    <property type="molecule type" value="Genomic_DNA"/>
</dbReference>
<evidence type="ECO:0000313" key="3">
    <source>
        <dbReference type="EMBL" id="SEU27439.1"/>
    </source>
</evidence>
<feature type="transmembrane region" description="Helical" evidence="1">
    <location>
        <begin position="205"/>
        <end position="228"/>
    </location>
</feature>
<feature type="transmembrane region" description="Helical" evidence="1">
    <location>
        <begin position="62"/>
        <end position="81"/>
    </location>
</feature>
<feature type="transmembrane region" description="Helical" evidence="1">
    <location>
        <begin position="20"/>
        <end position="41"/>
    </location>
</feature>
<sequence>MSPSPRIESPGLRTVRGAGAVGLEAVRGAGALALVAARTVLGLPRLERRELARALVQFGYDSLPLALATAALAGVIVVLQSGLYIQRFGARAFLGWAAGYGVLWEFGPLLLGLIMSARIGARNAAELATMQVGGQIEGLRGIGLDPFAILVAPRVVAMELSMLAMSTFTFLVAILFEALAALLTLDLPLRTFFGTFAHMLSPLDILGGVLKTGAFGLAISLVSTAVGLSARGGAQAVGRAAASAVVRGCAAIFLLDFVLTLVLAGWMT</sequence>
<dbReference type="STRING" id="1334629.MFUL124B02_21645"/>
<evidence type="ECO:0000313" key="2">
    <source>
        <dbReference type="EMBL" id="GEN12297.1"/>
    </source>
</evidence>
<dbReference type="AlphaFoldDB" id="A0A511TDQ9"/>
<dbReference type="Proteomes" id="UP000321514">
    <property type="component" value="Unassembled WGS sequence"/>
</dbReference>
<dbReference type="Pfam" id="PF02405">
    <property type="entry name" value="MlaE"/>
    <property type="match status" value="1"/>
</dbReference>
<dbReference type="EMBL" id="BJXR01000059">
    <property type="protein sequence ID" value="GEN12297.1"/>
    <property type="molecule type" value="Genomic_DNA"/>
</dbReference>
<proteinExistence type="predicted"/>
<keyword evidence="1" id="KW-0812">Transmembrane</keyword>
<keyword evidence="4" id="KW-1185">Reference proteome</keyword>
<name>A0A511TDQ9_MYXFU</name>
<dbReference type="InterPro" id="IPR030802">
    <property type="entry name" value="Permease_MalE"/>
</dbReference>
<reference evidence="3 4" key="1">
    <citation type="submission" date="2016-10" db="EMBL/GenBank/DDBJ databases">
        <authorList>
            <person name="Varghese N."/>
            <person name="Submissions S."/>
        </authorList>
    </citation>
    <scope>NUCLEOTIDE SEQUENCE [LARGE SCALE GENOMIC DNA]</scope>
    <source>
        <strain evidence="3 4">DSM 16525</strain>
    </source>
</reference>
<gene>
    <name evidence="2" type="ORF">MFU01_73340</name>
    <name evidence="3" type="ORF">SAMN05443572_107452</name>
</gene>
<dbReference type="RefSeq" id="WP_245772466.1">
    <property type="nucleotide sequence ID" value="NZ_BJXR01000059.1"/>
</dbReference>
<organism evidence="2 5">
    <name type="scientific">Myxococcus fulvus</name>
    <dbReference type="NCBI Taxonomy" id="33"/>
    <lineage>
        <taxon>Bacteria</taxon>
        <taxon>Pseudomonadati</taxon>
        <taxon>Myxococcota</taxon>
        <taxon>Myxococcia</taxon>
        <taxon>Myxococcales</taxon>
        <taxon>Cystobacterineae</taxon>
        <taxon>Myxococcaceae</taxon>
        <taxon>Myxococcus</taxon>
    </lineage>
</organism>
<dbReference type="GO" id="GO:0043190">
    <property type="term" value="C:ATP-binding cassette (ABC) transporter complex"/>
    <property type="evidence" value="ECO:0007669"/>
    <property type="project" value="InterPro"/>
</dbReference>
<evidence type="ECO:0000313" key="5">
    <source>
        <dbReference type="Proteomes" id="UP000321514"/>
    </source>
</evidence>
<evidence type="ECO:0000256" key="1">
    <source>
        <dbReference type="SAM" id="Phobius"/>
    </source>
</evidence>
<accession>A0A511TDQ9</accession>
<evidence type="ECO:0000313" key="4">
    <source>
        <dbReference type="Proteomes" id="UP000183760"/>
    </source>
</evidence>
<feature type="transmembrane region" description="Helical" evidence="1">
    <location>
        <begin position="163"/>
        <end position="185"/>
    </location>
</feature>
<keyword evidence="1" id="KW-1133">Transmembrane helix</keyword>
<reference evidence="2 5" key="2">
    <citation type="submission" date="2019-07" db="EMBL/GenBank/DDBJ databases">
        <title>Whole genome shotgun sequence of Myxococcus fulvus NBRC 100333.</title>
        <authorList>
            <person name="Hosoyama A."/>
            <person name="Uohara A."/>
            <person name="Ohji S."/>
            <person name="Ichikawa N."/>
        </authorList>
    </citation>
    <scope>NUCLEOTIDE SEQUENCE [LARGE SCALE GENOMIC DNA]</scope>
    <source>
        <strain evidence="2 5">NBRC 100333</strain>
    </source>
</reference>
<feature type="transmembrane region" description="Helical" evidence="1">
    <location>
        <begin position="240"/>
        <end position="267"/>
    </location>
</feature>